<dbReference type="EMBL" id="MU267605">
    <property type="protein sequence ID" value="KAH7915075.1"/>
    <property type="molecule type" value="Genomic_DNA"/>
</dbReference>
<accession>A0ACB8ANN1</accession>
<organism evidence="1 2">
    <name type="scientific">Hygrophoropsis aurantiaca</name>
    <dbReference type="NCBI Taxonomy" id="72124"/>
    <lineage>
        <taxon>Eukaryota</taxon>
        <taxon>Fungi</taxon>
        <taxon>Dikarya</taxon>
        <taxon>Basidiomycota</taxon>
        <taxon>Agaricomycotina</taxon>
        <taxon>Agaricomycetes</taxon>
        <taxon>Agaricomycetidae</taxon>
        <taxon>Boletales</taxon>
        <taxon>Coniophorineae</taxon>
        <taxon>Hygrophoropsidaceae</taxon>
        <taxon>Hygrophoropsis</taxon>
    </lineage>
</organism>
<comment type="caution">
    <text evidence="1">The sequence shown here is derived from an EMBL/GenBank/DDBJ whole genome shotgun (WGS) entry which is preliminary data.</text>
</comment>
<proteinExistence type="predicted"/>
<keyword evidence="2" id="KW-1185">Reference proteome</keyword>
<sequence length="548" mass="60552">MLNIPPDHAQVLIVGGGPAGSYAASVLAQEGLNVVILEAAKFPRYHVGESLIPSIRHYLRFIGAEQKLIDHGFAHKPGSAIKFNQFKREGYTDFVALGHNNSAWNVVRSEFDELLLNHAKSCGVQVFELTRVKSLQFSPSDPTQPIAAEWVRSASDQHGVLTFDYLIDATGRFGLMSNKYLSNRHFNISLKNIALWGYWRGVNSYGVGTPRHGAPWFEALTDGSGWAWFIPLHDGTTSIGVVMLQDTYNEKIKLLGTSSLEDRYRLFMPLAPNLLVLVGHGVLVQKPTVGGPSDQFDPLVRSASDYSYSAQEYAGNSFRVVGDAGAFIDPFFSSGVHLALTSAFSAATTICASLRGDCSETEAATWHTKRFSLSYTRFQLVVLSAYKQIRAQNLDILNDVDEDNYDRAFATIRPVIQGASDMGSRLSEAELNCALDFCAKFFNPTIPVVNRLKQGIPSEFLDVTRPMVDPLTLEASLASGIQSIMQGLVACDPEVRLEIEKVNMRRMLHGEYGLHNMEVEDILGFVVRLEKGRLGLTRAAQWTRESGH</sequence>
<protein>
    <submittedName>
        <fullName evidence="1">Uncharacterized protein</fullName>
    </submittedName>
</protein>
<name>A0ACB8ANN1_9AGAM</name>
<gene>
    <name evidence="1" type="ORF">BJ138DRAFT_225578</name>
</gene>
<evidence type="ECO:0000313" key="2">
    <source>
        <dbReference type="Proteomes" id="UP000790377"/>
    </source>
</evidence>
<evidence type="ECO:0000313" key="1">
    <source>
        <dbReference type="EMBL" id="KAH7915075.1"/>
    </source>
</evidence>
<reference evidence="1" key="1">
    <citation type="journal article" date="2021" name="New Phytol.">
        <title>Evolutionary innovations through gain and loss of genes in the ectomycorrhizal Boletales.</title>
        <authorList>
            <person name="Wu G."/>
            <person name="Miyauchi S."/>
            <person name="Morin E."/>
            <person name="Kuo A."/>
            <person name="Drula E."/>
            <person name="Varga T."/>
            <person name="Kohler A."/>
            <person name="Feng B."/>
            <person name="Cao Y."/>
            <person name="Lipzen A."/>
            <person name="Daum C."/>
            <person name="Hundley H."/>
            <person name="Pangilinan J."/>
            <person name="Johnson J."/>
            <person name="Barry K."/>
            <person name="LaButti K."/>
            <person name="Ng V."/>
            <person name="Ahrendt S."/>
            <person name="Min B."/>
            <person name="Choi I.G."/>
            <person name="Park H."/>
            <person name="Plett J.M."/>
            <person name="Magnuson J."/>
            <person name="Spatafora J.W."/>
            <person name="Nagy L.G."/>
            <person name="Henrissat B."/>
            <person name="Grigoriev I.V."/>
            <person name="Yang Z.L."/>
            <person name="Xu J."/>
            <person name="Martin F.M."/>
        </authorList>
    </citation>
    <scope>NUCLEOTIDE SEQUENCE</scope>
    <source>
        <strain evidence="1">ATCC 28755</strain>
    </source>
</reference>
<dbReference type="Proteomes" id="UP000790377">
    <property type="component" value="Unassembled WGS sequence"/>
</dbReference>